<evidence type="ECO:0000313" key="4">
    <source>
        <dbReference type="Ensembl" id="ENSMUNP00000003936.2"/>
    </source>
</evidence>
<dbReference type="InterPro" id="IPR050548">
    <property type="entry name" value="PcG_chromatin_remod_factors"/>
</dbReference>
<evidence type="ECO:0000256" key="2">
    <source>
        <dbReference type="ARBA" id="ARBA00022491"/>
    </source>
</evidence>
<name>A0A8C6IV13_MELUD</name>
<dbReference type="Pfam" id="PF12140">
    <property type="entry name" value="SLED"/>
    <property type="match status" value="1"/>
</dbReference>
<proteinExistence type="predicted"/>
<evidence type="ECO:0000313" key="5">
    <source>
        <dbReference type="Proteomes" id="UP000694405"/>
    </source>
</evidence>
<dbReference type="Proteomes" id="UP000694405">
    <property type="component" value="Chromosome 2"/>
</dbReference>
<reference evidence="4" key="3">
    <citation type="submission" date="2025-09" db="UniProtKB">
        <authorList>
            <consortium name="Ensembl"/>
        </authorList>
    </citation>
    <scope>IDENTIFICATION</scope>
</reference>
<dbReference type="GO" id="GO:0045892">
    <property type="term" value="P:negative regulation of DNA-templated transcription"/>
    <property type="evidence" value="ECO:0007669"/>
    <property type="project" value="TreeGrafter"/>
</dbReference>
<organism evidence="4 5">
    <name type="scientific">Melopsittacus undulatus</name>
    <name type="common">Budgerigar</name>
    <name type="synonym">Psittacus undulatus</name>
    <dbReference type="NCBI Taxonomy" id="13146"/>
    <lineage>
        <taxon>Eukaryota</taxon>
        <taxon>Metazoa</taxon>
        <taxon>Chordata</taxon>
        <taxon>Craniata</taxon>
        <taxon>Vertebrata</taxon>
        <taxon>Euteleostomi</taxon>
        <taxon>Archelosauria</taxon>
        <taxon>Archosauria</taxon>
        <taxon>Dinosauria</taxon>
        <taxon>Saurischia</taxon>
        <taxon>Theropoda</taxon>
        <taxon>Coelurosauria</taxon>
        <taxon>Aves</taxon>
        <taxon>Neognathae</taxon>
        <taxon>Neoaves</taxon>
        <taxon>Telluraves</taxon>
        <taxon>Australaves</taxon>
        <taxon>Psittaciformes</taxon>
        <taxon>Psittaculidae</taxon>
        <taxon>Melopsittacus</taxon>
    </lineage>
</organism>
<dbReference type="AlphaFoldDB" id="A0A8C6IV13"/>
<dbReference type="PANTHER" id="PTHR12247:SF84">
    <property type="entry name" value="SEX COMB ON MIDLEG-LIKE PROTEIN 2"/>
    <property type="match status" value="1"/>
</dbReference>
<keyword evidence="5" id="KW-1185">Reference proteome</keyword>
<comment type="subcellular location">
    <subcellularLocation>
        <location evidence="1">Nucleus</location>
    </subcellularLocation>
</comment>
<reference evidence="4" key="2">
    <citation type="submission" date="2025-08" db="UniProtKB">
        <authorList>
            <consortium name="Ensembl"/>
        </authorList>
    </citation>
    <scope>IDENTIFICATION</scope>
</reference>
<keyword evidence="3" id="KW-0539">Nucleus</keyword>
<dbReference type="InterPro" id="IPR021987">
    <property type="entry name" value="SLED"/>
</dbReference>
<protein>
    <submittedName>
        <fullName evidence="4">Uncharacterized protein</fullName>
    </submittedName>
</protein>
<dbReference type="Ensembl" id="ENSMUNT00000004613.2">
    <property type="protein sequence ID" value="ENSMUNP00000003936.2"/>
    <property type="gene ID" value="ENSMUNG00000003301.2"/>
</dbReference>
<accession>A0A8C6IV13</accession>
<dbReference type="Gene3D" id="3.90.1150.190">
    <property type="entry name" value="SLED domain"/>
    <property type="match status" value="1"/>
</dbReference>
<dbReference type="PANTHER" id="PTHR12247">
    <property type="entry name" value="POLYCOMB GROUP PROTEIN"/>
    <property type="match status" value="1"/>
</dbReference>
<evidence type="ECO:0000256" key="3">
    <source>
        <dbReference type="ARBA" id="ARBA00023242"/>
    </source>
</evidence>
<sequence>WFVLRLKPPYSVSRKVFSGEGQVAAWKSYMVCVYVNKHGNSGPHLDKKKVQQLPDHFGPGPVNVVLQQAVQACVDCAYQSKTVFGFLKSGHHGGEMITASFDGEKHAINLPSVNSASFVLRFLEKLCHSLQCDNLFSSQPFSPYMGCAHSPMDEGKMKWLVQDLPSGCLSGLVLQVPA</sequence>
<dbReference type="InterPro" id="IPR038348">
    <property type="entry name" value="SLED_sf"/>
</dbReference>
<dbReference type="GO" id="GO:0042393">
    <property type="term" value="F:histone binding"/>
    <property type="evidence" value="ECO:0007669"/>
    <property type="project" value="TreeGrafter"/>
</dbReference>
<accession>A0A8V5FHN8</accession>
<dbReference type="GO" id="GO:0003682">
    <property type="term" value="F:chromatin binding"/>
    <property type="evidence" value="ECO:0007669"/>
    <property type="project" value="TreeGrafter"/>
</dbReference>
<dbReference type="GO" id="GO:0005634">
    <property type="term" value="C:nucleus"/>
    <property type="evidence" value="ECO:0007669"/>
    <property type="project" value="UniProtKB-SubCell"/>
</dbReference>
<reference evidence="4" key="1">
    <citation type="submission" date="2020-03" db="EMBL/GenBank/DDBJ databases">
        <title>Melopsittacus undulatus (budgerigar) genome, bMelUnd1, maternal haplotype with Z.</title>
        <authorList>
            <person name="Gedman G."/>
            <person name="Mountcastle J."/>
            <person name="Haase B."/>
            <person name="Formenti G."/>
            <person name="Wright T."/>
            <person name="Apodaca J."/>
            <person name="Pelan S."/>
            <person name="Chow W."/>
            <person name="Rhie A."/>
            <person name="Howe K."/>
            <person name="Fedrigo O."/>
            <person name="Jarvis E.D."/>
        </authorList>
    </citation>
    <scope>NUCLEOTIDE SEQUENCE [LARGE SCALE GENOMIC DNA]</scope>
</reference>
<evidence type="ECO:0000256" key="1">
    <source>
        <dbReference type="ARBA" id="ARBA00004123"/>
    </source>
</evidence>
<keyword evidence="2" id="KW-0678">Repressor</keyword>